<dbReference type="Proteomes" id="UP000290588">
    <property type="component" value="Unassembled WGS sequence"/>
</dbReference>
<accession>A0A347U8D1</accession>
<evidence type="ECO:0000313" key="4">
    <source>
        <dbReference type="Proteomes" id="UP000290588"/>
    </source>
</evidence>
<reference evidence="2 4" key="1">
    <citation type="submission" date="2017-09" db="EMBL/GenBank/DDBJ databases">
        <title>Genomics of the genus Arcobacter.</title>
        <authorList>
            <person name="Perez-Cataluna A."/>
            <person name="Figueras M.J."/>
            <person name="Salas-Masso N."/>
        </authorList>
    </citation>
    <scope>NUCLEOTIDE SEQUENCE [LARGE SCALE GENOMIC DNA]</scope>
    <source>
        <strain evidence="2 4">CECT 7837</strain>
    </source>
</reference>
<evidence type="ECO:0000313" key="2">
    <source>
        <dbReference type="EMBL" id="RXI28999.1"/>
    </source>
</evidence>
<evidence type="ECO:0000313" key="3">
    <source>
        <dbReference type="Proteomes" id="UP000262582"/>
    </source>
</evidence>
<dbReference type="AlphaFoldDB" id="A0A347U8D1"/>
<gene>
    <name evidence="1" type="ORF">AELL_1447</name>
    <name evidence="2" type="ORF">CP962_12320</name>
</gene>
<dbReference type="EMBL" id="CP032097">
    <property type="protein sequence ID" value="AXX95109.1"/>
    <property type="molecule type" value="Genomic_DNA"/>
</dbReference>
<dbReference type="RefSeq" id="WP_118917298.1">
    <property type="nucleotide sequence ID" value="NZ_CP032097.1"/>
</dbReference>
<dbReference type="Proteomes" id="UP000262582">
    <property type="component" value="Chromosome"/>
</dbReference>
<name>A0A347U8D1_9BACT</name>
<reference evidence="1 3" key="2">
    <citation type="submission" date="2018-08" db="EMBL/GenBank/DDBJ databases">
        <title>Complete genome of the Arcobacter ellisii type strain LMG 26155.</title>
        <authorList>
            <person name="Miller W.G."/>
            <person name="Yee E."/>
            <person name="Bono J.L."/>
        </authorList>
    </citation>
    <scope>NUCLEOTIDE SEQUENCE [LARGE SCALE GENOMIC DNA]</scope>
    <source>
        <strain evidence="1 3">LMG 26155</strain>
    </source>
</reference>
<protein>
    <submittedName>
        <fullName evidence="2">Uncharacterized protein</fullName>
    </submittedName>
</protein>
<evidence type="ECO:0000313" key="1">
    <source>
        <dbReference type="EMBL" id="AXX95109.1"/>
    </source>
</evidence>
<proteinExistence type="predicted"/>
<sequence>MQVMIKFLNSTKKKTLKEQIIDLELNKFSSLEDFSKKVLFILKNKYKINNIVFIDGGNTFKGCEYKYYLRFKTTLKEIKSINFDDLENIINEKKVNEIKLIRVKNLMNKIFDKAVNYEINMDLWEYQKKRLNKIFALIVNN</sequence>
<organism evidence="2 4">
    <name type="scientific">Arcobacter ellisii</name>
    <dbReference type="NCBI Taxonomy" id="913109"/>
    <lineage>
        <taxon>Bacteria</taxon>
        <taxon>Pseudomonadati</taxon>
        <taxon>Campylobacterota</taxon>
        <taxon>Epsilonproteobacteria</taxon>
        <taxon>Campylobacterales</taxon>
        <taxon>Arcobacteraceae</taxon>
        <taxon>Arcobacter</taxon>
    </lineage>
</organism>
<dbReference type="KEGG" id="aell:AELL_1447"/>
<keyword evidence="3" id="KW-1185">Reference proteome</keyword>
<dbReference type="EMBL" id="NXIG01000015">
    <property type="protein sequence ID" value="RXI28999.1"/>
    <property type="molecule type" value="Genomic_DNA"/>
</dbReference>